<proteinExistence type="predicted"/>
<evidence type="ECO:0000256" key="2">
    <source>
        <dbReference type="SAM" id="MobiDB-lite"/>
    </source>
</evidence>
<dbReference type="OrthoDB" id="330826at2157"/>
<dbReference type="InterPro" id="IPR006311">
    <property type="entry name" value="TAT_signal"/>
</dbReference>
<name>A0A1H6FV43_9EURY</name>
<evidence type="ECO:0000313" key="6">
    <source>
        <dbReference type="Proteomes" id="UP000199112"/>
    </source>
</evidence>
<evidence type="ECO:0000256" key="1">
    <source>
        <dbReference type="SAM" id="Coils"/>
    </source>
</evidence>
<keyword evidence="3" id="KW-0812">Transmembrane</keyword>
<evidence type="ECO:0000259" key="4">
    <source>
        <dbReference type="Pfam" id="PF26255"/>
    </source>
</evidence>
<dbReference type="InterPro" id="IPR058677">
    <property type="entry name" value="ORF4_N"/>
</dbReference>
<protein>
    <recommendedName>
        <fullName evidence="4">Envelope protein N-terminal domain-containing protein</fullName>
    </recommendedName>
</protein>
<accession>A0A1H6FV43</accession>
<sequence>MAASDSGPKPMPTAHEVKSGCSLPGRRRFLKQSAGAVATIATAGAASSTALADDDDEGDDLPQPGVGGSSPRHDLGDITSGISSLVGGIFGDDTDEIMEEEANELHDETYAYALDREPDDEDALDSMQANADLLSQEIYRNVSFVVAEQAEMGEDEDDVLDAAEDEIADTVANYQENLAQRWERHLTSIGNYYSLVEDEDELDLEDVFTGLDEDGSSVSGETVDALEEASRDDPRTDEITFVNGSQTDLPFGYSSGSTASDSNTTIHIKEEIYGDYESGDDGTTQVGVRNREDGGYATIFDYGHYMDVWEDLEDLYEDELEQAETIVDLLYDAIQDGEVDAHDIASGRDIAEAGEDMEHANHAAATFRAISLPEAQEQVAIEVGDTTAEGFLFWSNPSDDGLPVGETIDPGDEIGQFHAGLEIVDYPDVENGDDNGDDDNGNEVVVTQLSDEFEIIETEDGSDTVYFDEADLLEPDDDDNHEAYIEDLQNAYETREETREERQEVIIESQGVDLPGMPDVGEMGEGAGLLGLGLIGIVVLAVIGFVTDLIPGLGN</sequence>
<feature type="domain" description="Envelope protein N-terminal" evidence="4">
    <location>
        <begin position="91"/>
        <end position="368"/>
    </location>
</feature>
<evidence type="ECO:0000313" key="5">
    <source>
        <dbReference type="EMBL" id="SEH14659.1"/>
    </source>
</evidence>
<dbReference type="Proteomes" id="UP000199112">
    <property type="component" value="Unassembled WGS sequence"/>
</dbReference>
<keyword evidence="3" id="KW-1133">Transmembrane helix</keyword>
<dbReference type="RefSeq" id="WP_139305392.1">
    <property type="nucleotide sequence ID" value="NZ_FNWL01000002.1"/>
</dbReference>
<organism evidence="5 6">
    <name type="scientific">Natronorubrum sediminis</name>
    <dbReference type="NCBI Taxonomy" id="640943"/>
    <lineage>
        <taxon>Archaea</taxon>
        <taxon>Methanobacteriati</taxon>
        <taxon>Methanobacteriota</taxon>
        <taxon>Stenosarchaea group</taxon>
        <taxon>Halobacteria</taxon>
        <taxon>Halobacteriales</taxon>
        <taxon>Natrialbaceae</taxon>
        <taxon>Natronorubrum</taxon>
    </lineage>
</organism>
<reference evidence="6" key="1">
    <citation type="submission" date="2016-10" db="EMBL/GenBank/DDBJ databases">
        <authorList>
            <person name="Varghese N."/>
            <person name="Submissions S."/>
        </authorList>
    </citation>
    <scope>NUCLEOTIDE SEQUENCE [LARGE SCALE GENOMIC DNA]</scope>
    <source>
        <strain evidence="6">CGMCC 1.8981</strain>
    </source>
</reference>
<feature type="compositionally biased region" description="Basic and acidic residues" evidence="2">
    <location>
        <begin position="228"/>
        <end position="238"/>
    </location>
</feature>
<keyword evidence="6" id="KW-1185">Reference proteome</keyword>
<feature type="coiled-coil region" evidence="1">
    <location>
        <begin position="481"/>
        <end position="508"/>
    </location>
</feature>
<gene>
    <name evidence="5" type="ORF">SAMN04487967_1708</name>
</gene>
<dbReference type="Pfam" id="PF26255">
    <property type="entry name" value="Viral_env_HRPV"/>
    <property type="match status" value="1"/>
</dbReference>
<evidence type="ECO:0000256" key="3">
    <source>
        <dbReference type="SAM" id="Phobius"/>
    </source>
</evidence>
<keyword evidence="3" id="KW-0472">Membrane</keyword>
<feature type="region of interest" description="Disordered" evidence="2">
    <location>
        <begin position="211"/>
        <end position="247"/>
    </location>
</feature>
<feature type="transmembrane region" description="Helical" evidence="3">
    <location>
        <begin position="527"/>
        <end position="550"/>
    </location>
</feature>
<dbReference type="AlphaFoldDB" id="A0A1H6FV43"/>
<feature type="region of interest" description="Disordered" evidence="2">
    <location>
        <begin position="1"/>
        <end position="23"/>
    </location>
</feature>
<dbReference type="EMBL" id="FNWL01000002">
    <property type="protein sequence ID" value="SEH14659.1"/>
    <property type="molecule type" value="Genomic_DNA"/>
</dbReference>
<dbReference type="PROSITE" id="PS51318">
    <property type="entry name" value="TAT"/>
    <property type="match status" value="1"/>
</dbReference>
<feature type="region of interest" description="Disordered" evidence="2">
    <location>
        <begin position="45"/>
        <end position="78"/>
    </location>
</feature>
<keyword evidence="1" id="KW-0175">Coiled coil</keyword>